<accession>A0A914QVZ4</accession>
<name>A0A914QVZ4_9BILA</name>
<feature type="region of interest" description="Disordered" evidence="1">
    <location>
        <begin position="206"/>
        <end position="241"/>
    </location>
</feature>
<keyword evidence="2" id="KW-1185">Reference proteome</keyword>
<evidence type="ECO:0000313" key="3">
    <source>
        <dbReference type="WBParaSite" id="PDA_v2.g3249.t1"/>
    </source>
</evidence>
<dbReference type="AlphaFoldDB" id="A0A914QVZ4"/>
<evidence type="ECO:0000313" key="2">
    <source>
        <dbReference type="Proteomes" id="UP000887578"/>
    </source>
</evidence>
<proteinExistence type="predicted"/>
<feature type="compositionally biased region" description="Basic residues" evidence="1">
    <location>
        <begin position="229"/>
        <end position="241"/>
    </location>
</feature>
<protein>
    <submittedName>
        <fullName evidence="3">Uncharacterized protein</fullName>
    </submittedName>
</protein>
<evidence type="ECO:0000256" key="1">
    <source>
        <dbReference type="SAM" id="MobiDB-lite"/>
    </source>
</evidence>
<reference evidence="3" key="1">
    <citation type="submission" date="2022-11" db="UniProtKB">
        <authorList>
            <consortium name="WormBaseParasite"/>
        </authorList>
    </citation>
    <scope>IDENTIFICATION</scope>
</reference>
<dbReference type="Proteomes" id="UP000887578">
    <property type="component" value="Unplaced"/>
</dbReference>
<organism evidence="2 3">
    <name type="scientific">Panagrolaimus davidi</name>
    <dbReference type="NCBI Taxonomy" id="227884"/>
    <lineage>
        <taxon>Eukaryota</taxon>
        <taxon>Metazoa</taxon>
        <taxon>Ecdysozoa</taxon>
        <taxon>Nematoda</taxon>
        <taxon>Chromadorea</taxon>
        <taxon>Rhabditida</taxon>
        <taxon>Tylenchina</taxon>
        <taxon>Panagrolaimomorpha</taxon>
        <taxon>Panagrolaimoidea</taxon>
        <taxon>Panagrolaimidae</taxon>
        <taxon>Panagrolaimus</taxon>
    </lineage>
</organism>
<sequence length="444" mass="51418">MKLITLDRSKNVTYFGECEIEIEKCLNVTLLDKVPEEIMTATFHRVFVRRNNLLCCMNQNFYNVMIFVFPSKEKCQFIYDAVIKEKSRQAQSNNVLVIDENQIFKDCFYLPLVKAVQGGTPLFRGGHQALQSIIAEFVESLNNDEVNYYFNNLSATLLVQTPVSTEIEETFVRQKRIVKPMHFTPEHETSTFHSSRTIFSSIQVPSNMHKRSISHKEDDEEEEKTVGTSRKKLKVSRKPSRKASNVSSLTVASSSTPYVSVIDEPLPQNTPENAIFDIVEYIQDGKLDKKLLVFTTNEQKQCYEFMFIRNTCNFRCIKCFEQNKDIILKTTKKPGCRSFDFYTSKHVCKSIDYLPENYGSSLIIKAPNFKLLNGRIHPSLIIFNSGDKNFCYKFRYDNSLKVYYCNQCIKLNMKLTARFIQHGGENAIELNRLNHLCKPKKCIL</sequence>
<dbReference type="WBParaSite" id="PDA_v2.g3249.t1">
    <property type="protein sequence ID" value="PDA_v2.g3249.t1"/>
    <property type="gene ID" value="PDA_v2.g3249"/>
</dbReference>